<reference evidence="5" key="2">
    <citation type="submission" date="2025-08" db="UniProtKB">
        <authorList>
            <consortium name="Ensembl"/>
        </authorList>
    </citation>
    <scope>IDENTIFICATION</scope>
    <source>
        <strain evidence="5">Guanapo</strain>
    </source>
</reference>
<dbReference type="GO" id="GO:0005886">
    <property type="term" value="C:plasma membrane"/>
    <property type="evidence" value="ECO:0007669"/>
    <property type="project" value="TreeGrafter"/>
</dbReference>
<dbReference type="SUPFAM" id="SSF48726">
    <property type="entry name" value="Immunoglobulin"/>
    <property type="match status" value="1"/>
</dbReference>
<dbReference type="Gene3D" id="2.60.40.10">
    <property type="entry name" value="Immunoglobulins"/>
    <property type="match status" value="1"/>
</dbReference>
<dbReference type="InterPro" id="IPR036179">
    <property type="entry name" value="Ig-like_dom_sf"/>
</dbReference>
<dbReference type="InterPro" id="IPR013783">
    <property type="entry name" value="Ig-like_fold"/>
</dbReference>
<evidence type="ECO:0000256" key="2">
    <source>
        <dbReference type="ARBA" id="ARBA00022859"/>
    </source>
</evidence>
<dbReference type="GeneTree" id="ENSGT00940000166007"/>
<dbReference type="PANTHER" id="PTHR23268">
    <property type="entry name" value="T-CELL RECEPTOR BETA CHAIN"/>
    <property type="match status" value="1"/>
</dbReference>
<keyword evidence="6" id="KW-1185">Reference proteome</keyword>
<feature type="chain" id="PRO_5017950828" description="Ig-like domain-containing protein" evidence="3">
    <location>
        <begin position="20"/>
        <end position="224"/>
    </location>
</feature>
<sequence>HVFFTYLLKVLLCCDTSDSKHVGQTPPSIIKKTGESVDKEIRCSHSIPNHDVILWYKQDENRTLQLLGYLNLNYVTVERDVKKTISFEGDGRTHSDLTVSDLTADDSAVYFCAARYAQCCSFTESQCKNPHQSPTEHLQPDSLTSFLLWSDWDTTNCFGRLIRCKPKCNFFGPHVKKKKRCRNTSIKFMIKWKSSLMLLSTYSVVSCSATHKTFSLSVYFSCGQ</sequence>
<keyword evidence="2" id="KW-0391">Immunity</keyword>
<dbReference type="AlphaFoldDB" id="A0A3P9NUV9"/>
<proteinExistence type="predicted"/>
<evidence type="ECO:0000259" key="4">
    <source>
        <dbReference type="PROSITE" id="PS50835"/>
    </source>
</evidence>
<dbReference type="InterPro" id="IPR013106">
    <property type="entry name" value="Ig_V-set"/>
</dbReference>
<feature type="signal peptide" evidence="3">
    <location>
        <begin position="1"/>
        <end position="19"/>
    </location>
</feature>
<dbReference type="Proteomes" id="UP000242638">
    <property type="component" value="Unassembled WGS sequence"/>
</dbReference>
<evidence type="ECO:0000256" key="3">
    <source>
        <dbReference type="SAM" id="SignalP"/>
    </source>
</evidence>
<protein>
    <recommendedName>
        <fullName evidence="4">Ig-like domain-containing protein</fullName>
    </recommendedName>
</protein>
<dbReference type="InterPro" id="IPR007110">
    <property type="entry name" value="Ig-like_dom"/>
</dbReference>
<evidence type="ECO:0000256" key="1">
    <source>
        <dbReference type="ARBA" id="ARBA00022729"/>
    </source>
</evidence>
<dbReference type="GO" id="GO:0007166">
    <property type="term" value="P:cell surface receptor signaling pathway"/>
    <property type="evidence" value="ECO:0007669"/>
    <property type="project" value="TreeGrafter"/>
</dbReference>
<dbReference type="Ensembl" id="ENSPRET00000013481.1">
    <property type="protein sequence ID" value="ENSPREP00000013345.1"/>
    <property type="gene ID" value="ENSPREG00000009078.1"/>
</dbReference>
<dbReference type="GO" id="GO:0002376">
    <property type="term" value="P:immune system process"/>
    <property type="evidence" value="ECO:0007669"/>
    <property type="project" value="UniProtKB-KW"/>
</dbReference>
<dbReference type="InterPro" id="IPR050413">
    <property type="entry name" value="TCR_beta_variable"/>
</dbReference>
<evidence type="ECO:0000313" key="6">
    <source>
        <dbReference type="Proteomes" id="UP000242638"/>
    </source>
</evidence>
<keyword evidence="1 3" id="KW-0732">Signal</keyword>
<dbReference type="PANTHER" id="PTHR23268:SF102">
    <property type="entry name" value="IMMUNOGLOBULIN V-SET DOMAIN-CONTAINING PROTEIN"/>
    <property type="match status" value="1"/>
</dbReference>
<reference evidence="6" key="1">
    <citation type="submission" date="2013-11" db="EMBL/GenBank/DDBJ databases">
        <title>The genomic landscape of the Guanapo guppy.</title>
        <authorList>
            <person name="Kuenstner A."/>
            <person name="Dreyer C."/>
        </authorList>
    </citation>
    <scope>NUCLEOTIDE SEQUENCE</scope>
    <source>
        <strain evidence="6">Guanapo</strain>
    </source>
</reference>
<organism evidence="5 6">
    <name type="scientific">Poecilia reticulata</name>
    <name type="common">Guppy</name>
    <name type="synonym">Acanthophacelus reticulatus</name>
    <dbReference type="NCBI Taxonomy" id="8081"/>
    <lineage>
        <taxon>Eukaryota</taxon>
        <taxon>Metazoa</taxon>
        <taxon>Chordata</taxon>
        <taxon>Craniata</taxon>
        <taxon>Vertebrata</taxon>
        <taxon>Euteleostomi</taxon>
        <taxon>Actinopterygii</taxon>
        <taxon>Neopterygii</taxon>
        <taxon>Teleostei</taxon>
        <taxon>Neoteleostei</taxon>
        <taxon>Acanthomorphata</taxon>
        <taxon>Ovalentaria</taxon>
        <taxon>Atherinomorphae</taxon>
        <taxon>Cyprinodontiformes</taxon>
        <taxon>Poeciliidae</taxon>
        <taxon>Poeciliinae</taxon>
        <taxon>Poecilia</taxon>
    </lineage>
</organism>
<evidence type="ECO:0000313" key="5">
    <source>
        <dbReference type="Ensembl" id="ENSPREP00000013345.1"/>
    </source>
</evidence>
<dbReference type="PROSITE" id="PS50835">
    <property type="entry name" value="IG_LIKE"/>
    <property type="match status" value="1"/>
</dbReference>
<reference evidence="5" key="3">
    <citation type="submission" date="2025-09" db="UniProtKB">
        <authorList>
            <consortium name="Ensembl"/>
        </authorList>
    </citation>
    <scope>IDENTIFICATION</scope>
    <source>
        <strain evidence="5">Guanapo</strain>
    </source>
</reference>
<name>A0A3P9NUV9_POERE</name>
<feature type="domain" description="Ig-like" evidence="4">
    <location>
        <begin position="20"/>
        <end position="123"/>
    </location>
</feature>
<dbReference type="Pfam" id="PF07686">
    <property type="entry name" value="V-set"/>
    <property type="match status" value="1"/>
</dbReference>
<accession>A0A3P9NUV9</accession>